<proteinExistence type="predicted"/>
<dbReference type="EMBL" id="CM047744">
    <property type="protein sequence ID" value="KAJ0028623.1"/>
    <property type="molecule type" value="Genomic_DNA"/>
</dbReference>
<protein>
    <submittedName>
        <fullName evidence="1">Uncharacterized protein</fullName>
    </submittedName>
</protein>
<organism evidence="1 2">
    <name type="scientific">Pistacia integerrima</name>
    <dbReference type="NCBI Taxonomy" id="434235"/>
    <lineage>
        <taxon>Eukaryota</taxon>
        <taxon>Viridiplantae</taxon>
        <taxon>Streptophyta</taxon>
        <taxon>Embryophyta</taxon>
        <taxon>Tracheophyta</taxon>
        <taxon>Spermatophyta</taxon>
        <taxon>Magnoliopsida</taxon>
        <taxon>eudicotyledons</taxon>
        <taxon>Gunneridae</taxon>
        <taxon>Pentapetalae</taxon>
        <taxon>rosids</taxon>
        <taxon>malvids</taxon>
        <taxon>Sapindales</taxon>
        <taxon>Anacardiaceae</taxon>
        <taxon>Pistacia</taxon>
    </lineage>
</organism>
<keyword evidence="2" id="KW-1185">Reference proteome</keyword>
<sequence>MVDEKKKGVLKGCIKATKGPWLVHKKTKDGGMVTTYRFPSEKERQHNKQRERKRREITKKIFAGLKEHGNYKLPKHADSNDLLKALCEEGGWHVEEDGTIYRKVNHLQQKFMSKIPNLISIESDEEDYCNCYNGMDSKNGMVSSSIKESQQGHGINLTLSLSTPSTDQV</sequence>
<comment type="caution">
    <text evidence="1">The sequence shown here is derived from an EMBL/GenBank/DDBJ whole genome shotgun (WGS) entry which is preliminary data.</text>
</comment>
<reference evidence="2" key="1">
    <citation type="journal article" date="2023" name="G3 (Bethesda)">
        <title>Genome assembly and association tests identify interacting loci associated with vigor, precocity, and sex in interspecific pistachio rootstocks.</title>
        <authorList>
            <person name="Palmer W."/>
            <person name="Jacygrad E."/>
            <person name="Sagayaradj S."/>
            <person name="Cavanaugh K."/>
            <person name="Han R."/>
            <person name="Bertier L."/>
            <person name="Beede B."/>
            <person name="Kafkas S."/>
            <person name="Golino D."/>
            <person name="Preece J."/>
            <person name="Michelmore R."/>
        </authorList>
    </citation>
    <scope>NUCLEOTIDE SEQUENCE [LARGE SCALE GENOMIC DNA]</scope>
</reference>
<accession>A0ACC0Y539</accession>
<gene>
    <name evidence="1" type="ORF">Pint_34948</name>
</gene>
<name>A0ACC0Y539_9ROSI</name>
<dbReference type="Proteomes" id="UP001163603">
    <property type="component" value="Chromosome 9"/>
</dbReference>
<evidence type="ECO:0000313" key="2">
    <source>
        <dbReference type="Proteomes" id="UP001163603"/>
    </source>
</evidence>
<evidence type="ECO:0000313" key="1">
    <source>
        <dbReference type="EMBL" id="KAJ0028623.1"/>
    </source>
</evidence>